<gene>
    <name evidence="1" type="ORF">M421DRAFT_7248</name>
</gene>
<proteinExistence type="predicted"/>
<dbReference type="RefSeq" id="XP_033446268.1">
    <property type="nucleotide sequence ID" value="XM_033596887.1"/>
</dbReference>
<accession>A0A6A5RHT4</accession>
<dbReference type="OrthoDB" id="3753685at2759"/>
<keyword evidence="2" id="KW-1185">Reference proteome</keyword>
<evidence type="ECO:0000313" key="1">
    <source>
        <dbReference type="EMBL" id="KAF1926016.1"/>
    </source>
</evidence>
<organism evidence="1 2">
    <name type="scientific">Didymella exigua CBS 183.55</name>
    <dbReference type="NCBI Taxonomy" id="1150837"/>
    <lineage>
        <taxon>Eukaryota</taxon>
        <taxon>Fungi</taxon>
        <taxon>Dikarya</taxon>
        <taxon>Ascomycota</taxon>
        <taxon>Pezizomycotina</taxon>
        <taxon>Dothideomycetes</taxon>
        <taxon>Pleosporomycetidae</taxon>
        <taxon>Pleosporales</taxon>
        <taxon>Pleosporineae</taxon>
        <taxon>Didymellaceae</taxon>
        <taxon>Didymella</taxon>
    </lineage>
</organism>
<sequence length="244" mass="28788">MTGILCVWAANLPECSEQWYEDEYIPEVLSRHSDRALLAEMVETPFDKELEGVGTRDAVFKSLVLYEIAEVPKIINATYDKSNHPVMDGLLRETRFDTRPYELIKSWQSDDDWNGDAADVVSILFFEWQPHAGFEEEVVGYYEREMGYLLCQAVETLRVRWFQIKNATVLKGNLYNTLKSEDLHTYMCLVEMSCEEWPWIEFFEINELPGWKKYFEDQRRVRWQVSQYVVKRSYPDAEGDEDDA</sequence>
<evidence type="ECO:0000313" key="2">
    <source>
        <dbReference type="Proteomes" id="UP000800082"/>
    </source>
</evidence>
<dbReference type="GeneID" id="54354554"/>
<reference evidence="1" key="1">
    <citation type="journal article" date="2020" name="Stud. Mycol.">
        <title>101 Dothideomycetes genomes: a test case for predicting lifestyles and emergence of pathogens.</title>
        <authorList>
            <person name="Haridas S."/>
            <person name="Albert R."/>
            <person name="Binder M."/>
            <person name="Bloem J."/>
            <person name="Labutti K."/>
            <person name="Salamov A."/>
            <person name="Andreopoulos B."/>
            <person name="Baker S."/>
            <person name="Barry K."/>
            <person name="Bills G."/>
            <person name="Bluhm B."/>
            <person name="Cannon C."/>
            <person name="Castanera R."/>
            <person name="Culley D."/>
            <person name="Daum C."/>
            <person name="Ezra D."/>
            <person name="Gonzalez J."/>
            <person name="Henrissat B."/>
            <person name="Kuo A."/>
            <person name="Liang C."/>
            <person name="Lipzen A."/>
            <person name="Lutzoni F."/>
            <person name="Magnuson J."/>
            <person name="Mondo S."/>
            <person name="Nolan M."/>
            <person name="Ohm R."/>
            <person name="Pangilinan J."/>
            <person name="Park H.-J."/>
            <person name="Ramirez L."/>
            <person name="Alfaro M."/>
            <person name="Sun H."/>
            <person name="Tritt A."/>
            <person name="Yoshinaga Y."/>
            <person name="Zwiers L.-H."/>
            <person name="Turgeon B."/>
            <person name="Goodwin S."/>
            <person name="Spatafora J."/>
            <person name="Crous P."/>
            <person name="Grigoriev I."/>
        </authorList>
    </citation>
    <scope>NUCLEOTIDE SEQUENCE</scope>
    <source>
        <strain evidence="1">CBS 183.55</strain>
    </source>
</reference>
<name>A0A6A5RHT4_9PLEO</name>
<protein>
    <submittedName>
        <fullName evidence="1">Uncharacterized protein</fullName>
    </submittedName>
</protein>
<dbReference type="EMBL" id="ML978979">
    <property type="protein sequence ID" value="KAF1926016.1"/>
    <property type="molecule type" value="Genomic_DNA"/>
</dbReference>
<dbReference type="Proteomes" id="UP000800082">
    <property type="component" value="Unassembled WGS sequence"/>
</dbReference>
<dbReference type="AlphaFoldDB" id="A0A6A5RHT4"/>